<keyword evidence="2" id="KW-1133">Transmembrane helix</keyword>
<organism evidence="3 4">
    <name type="scientific">Actinokineospora fastidiosa</name>
    <dbReference type="NCBI Taxonomy" id="1816"/>
    <lineage>
        <taxon>Bacteria</taxon>
        <taxon>Bacillati</taxon>
        <taxon>Actinomycetota</taxon>
        <taxon>Actinomycetes</taxon>
        <taxon>Pseudonocardiales</taxon>
        <taxon>Pseudonocardiaceae</taxon>
        <taxon>Actinokineospora</taxon>
    </lineage>
</organism>
<proteinExistence type="predicted"/>
<evidence type="ECO:0000256" key="2">
    <source>
        <dbReference type="SAM" id="Phobius"/>
    </source>
</evidence>
<accession>A0A918L887</accession>
<reference evidence="3" key="1">
    <citation type="journal article" date="2014" name="Int. J. Syst. Evol. Microbiol.">
        <title>Complete genome sequence of Corynebacterium casei LMG S-19264T (=DSM 44701T), isolated from a smear-ripened cheese.</title>
        <authorList>
            <consortium name="US DOE Joint Genome Institute (JGI-PGF)"/>
            <person name="Walter F."/>
            <person name="Albersmeier A."/>
            <person name="Kalinowski J."/>
            <person name="Ruckert C."/>
        </authorList>
    </citation>
    <scope>NUCLEOTIDE SEQUENCE</scope>
    <source>
        <strain evidence="3">JCM 3276</strain>
    </source>
</reference>
<keyword evidence="2" id="KW-0472">Membrane</keyword>
<feature type="region of interest" description="Disordered" evidence="1">
    <location>
        <begin position="76"/>
        <end position="132"/>
    </location>
</feature>
<dbReference type="RefSeq" id="WP_189208865.1">
    <property type="nucleotide sequence ID" value="NZ_BMRB01000001.1"/>
</dbReference>
<evidence type="ECO:0000313" key="4">
    <source>
        <dbReference type="Proteomes" id="UP000660680"/>
    </source>
</evidence>
<feature type="compositionally biased region" description="Low complexity" evidence="1">
    <location>
        <begin position="76"/>
        <end position="114"/>
    </location>
</feature>
<dbReference type="AlphaFoldDB" id="A0A918L887"/>
<dbReference type="Proteomes" id="UP000660680">
    <property type="component" value="Unassembled WGS sequence"/>
</dbReference>
<evidence type="ECO:0000313" key="3">
    <source>
        <dbReference type="EMBL" id="GGS17697.1"/>
    </source>
</evidence>
<reference evidence="3" key="2">
    <citation type="submission" date="2020-09" db="EMBL/GenBank/DDBJ databases">
        <authorList>
            <person name="Sun Q."/>
            <person name="Ohkuma M."/>
        </authorList>
    </citation>
    <scope>NUCLEOTIDE SEQUENCE</scope>
    <source>
        <strain evidence="3">JCM 3276</strain>
    </source>
</reference>
<name>A0A918L887_9PSEU</name>
<evidence type="ECO:0000256" key="1">
    <source>
        <dbReference type="SAM" id="MobiDB-lite"/>
    </source>
</evidence>
<protein>
    <submittedName>
        <fullName evidence="3">Uncharacterized protein</fullName>
    </submittedName>
</protein>
<comment type="caution">
    <text evidence="3">The sequence shown here is derived from an EMBL/GenBank/DDBJ whole genome shotgun (WGS) entry which is preliminary data.</text>
</comment>
<gene>
    <name evidence="3" type="ORF">GCM10010171_07740</name>
</gene>
<feature type="transmembrane region" description="Helical" evidence="2">
    <location>
        <begin position="41"/>
        <end position="62"/>
    </location>
</feature>
<keyword evidence="4" id="KW-1185">Reference proteome</keyword>
<keyword evidence="2" id="KW-0812">Transmembrane</keyword>
<sequence length="269" mass="27852">MILDDELRRLFNDDRLDVPVQPGATDAVLAGARRVRRRRTAAAVGGAMAVAVVIVGGVAFGAGRPESMVPATETTAPMTTTSQVAPSTTTAPTVDSTTAKATTGTAPTKSTGTSVVRQTGTKTAPPPAARVLGPDGLGALKLGMTYEQAMATGALVQDDPPVEGCGGYNLRSHPKENGFSVGITPELGVAAIFLTPQVRTPEGIRLGSPVEDFFTAYPAAEAQRDSYREHYQIVIPVPGNDRAIYHLVGTADGKVGSLALALRDHGCFG</sequence>
<dbReference type="EMBL" id="BMRB01000001">
    <property type="protein sequence ID" value="GGS17697.1"/>
    <property type="molecule type" value="Genomic_DNA"/>
</dbReference>